<gene>
    <name evidence="2" type="ORF">BofuT4_uP066770.1</name>
</gene>
<dbReference type="InParanoid" id="G2XRA1"/>
<name>G2XRA1_BOTF4</name>
<reference evidence="3" key="1">
    <citation type="journal article" date="2011" name="PLoS Genet.">
        <title>Genomic analysis of the necrotrophic fungal pathogens Sclerotinia sclerotiorum and Botrytis cinerea.</title>
        <authorList>
            <person name="Amselem J."/>
            <person name="Cuomo C.A."/>
            <person name="van Kan J.A."/>
            <person name="Viaud M."/>
            <person name="Benito E.P."/>
            <person name="Couloux A."/>
            <person name="Coutinho P.M."/>
            <person name="de Vries R.P."/>
            <person name="Dyer P.S."/>
            <person name="Fillinger S."/>
            <person name="Fournier E."/>
            <person name="Gout L."/>
            <person name="Hahn M."/>
            <person name="Kohn L."/>
            <person name="Lapalu N."/>
            <person name="Plummer K.M."/>
            <person name="Pradier J.M."/>
            <person name="Quevillon E."/>
            <person name="Sharon A."/>
            <person name="Simon A."/>
            <person name="ten Have A."/>
            <person name="Tudzynski B."/>
            <person name="Tudzynski P."/>
            <person name="Wincker P."/>
            <person name="Andrew M."/>
            <person name="Anthouard V."/>
            <person name="Beever R.E."/>
            <person name="Beffa R."/>
            <person name="Benoit I."/>
            <person name="Bouzid O."/>
            <person name="Brault B."/>
            <person name="Chen Z."/>
            <person name="Choquer M."/>
            <person name="Collemare J."/>
            <person name="Cotton P."/>
            <person name="Danchin E.G."/>
            <person name="Da Silva C."/>
            <person name="Gautier A."/>
            <person name="Giraud C."/>
            <person name="Giraud T."/>
            <person name="Gonzalez C."/>
            <person name="Grossetete S."/>
            <person name="Guldener U."/>
            <person name="Henrissat B."/>
            <person name="Howlett B.J."/>
            <person name="Kodira C."/>
            <person name="Kretschmer M."/>
            <person name="Lappartient A."/>
            <person name="Leroch M."/>
            <person name="Levis C."/>
            <person name="Mauceli E."/>
            <person name="Neuveglise C."/>
            <person name="Oeser B."/>
            <person name="Pearson M."/>
            <person name="Poulain J."/>
            <person name="Poussereau N."/>
            <person name="Quesneville H."/>
            <person name="Rascle C."/>
            <person name="Schumacher J."/>
            <person name="Segurens B."/>
            <person name="Sexton A."/>
            <person name="Silva E."/>
            <person name="Sirven C."/>
            <person name="Soanes D.M."/>
            <person name="Talbot N.J."/>
            <person name="Templeton M."/>
            <person name="Yandava C."/>
            <person name="Yarden O."/>
            <person name="Zeng Q."/>
            <person name="Rollins J.A."/>
            <person name="Lebrun M.H."/>
            <person name="Dickman M."/>
        </authorList>
    </citation>
    <scope>NUCLEOTIDE SEQUENCE [LARGE SCALE GENOMIC DNA]</scope>
    <source>
        <strain evidence="3">T4</strain>
    </source>
</reference>
<organism evidence="2 3">
    <name type="scientific">Botryotinia fuckeliana (strain T4)</name>
    <name type="common">Noble rot fungus</name>
    <name type="synonym">Botrytis cinerea</name>
    <dbReference type="NCBI Taxonomy" id="999810"/>
    <lineage>
        <taxon>Eukaryota</taxon>
        <taxon>Fungi</taxon>
        <taxon>Dikarya</taxon>
        <taxon>Ascomycota</taxon>
        <taxon>Pezizomycotina</taxon>
        <taxon>Leotiomycetes</taxon>
        <taxon>Helotiales</taxon>
        <taxon>Sclerotiniaceae</taxon>
        <taxon>Botrytis</taxon>
    </lineage>
</organism>
<sequence>MCPVRLAPSSVIDHTLVTKFSELIPNPLRSRIYPRAHSLSSVETPLEAESPHAASLGTHSKKEHPDR</sequence>
<dbReference type="HOGENOM" id="CLU_2812010_0_0_1"/>
<evidence type="ECO:0000313" key="3">
    <source>
        <dbReference type="Proteomes" id="UP000008177"/>
    </source>
</evidence>
<feature type="region of interest" description="Disordered" evidence="1">
    <location>
        <begin position="39"/>
        <end position="67"/>
    </location>
</feature>
<dbReference type="EMBL" id="FQ790256">
    <property type="protein sequence ID" value="CCD43269.1"/>
    <property type="molecule type" value="Genomic_DNA"/>
</dbReference>
<dbReference type="AlphaFoldDB" id="G2XRA1"/>
<proteinExistence type="predicted"/>
<accession>G2XRA1</accession>
<dbReference type="Proteomes" id="UP000008177">
    <property type="component" value="Unplaced contigs"/>
</dbReference>
<evidence type="ECO:0000256" key="1">
    <source>
        <dbReference type="SAM" id="MobiDB-lite"/>
    </source>
</evidence>
<evidence type="ECO:0000313" key="2">
    <source>
        <dbReference type="EMBL" id="CCD43269.1"/>
    </source>
</evidence>
<protein>
    <submittedName>
        <fullName evidence="2">Uncharacterized protein</fullName>
    </submittedName>
</protein>